<dbReference type="EMBL" id="FNUZ01000003">
    <property type="protein sequence ID" value="SEG23475.1"/>
    <property type="molecule type" value="Genomic_DNA"/>
</dbReference>
<dbReference type="PANTHER" id="PTHR23100:SF0">
    <property type="entry name" value="ARGININE BIOSYNTHESIS BIFUNCTIONAL PROTEIN ARGJ, MITOCHONDRIAL"/>
    <property type="match status" value="1"/>
</dbReference>
<dbReference type="Gene3D" id="3.10.20.340">
    <property type="entry name" value="ArgJ beta chain, C-terminal domain"/>
    <property type="match status" value="1"/>
</dbReference>
<keyword evidence="4 10" id="KW-0963">Cytoplasm</keyword>
<evidence type="ECO:0000313" key="12">
    <source>
        <dbReference type="Proteomes" id="UP000236752"/>
    </source>
</evidence>
<dbReference type="SUPFAM" id="SSF56266">
    <property type="entry name" value="DmpA/ArgJ-like"/>
    <property type="match status" value="1"/>
</dbReference>
<keyword evidence="12" id="KW-1185">Reference proteome</keyword>
<reference evidence="11 12" key="1">
    <citation type="submission" date="2016-10" db="EMBL/GenBank/DDBJ databases">
        <authorList>
            <person name="de Groot N.N."/>
        </authorList>
    </citation>
    <scope>NUCLEOTIDE SEQUENCE [LARGE SCALE GENOMIC DNA]</scope>
    <source>
        <strain evidence="11 12">DSM 26915</strain>
    </source>
</reference>
<feature type="binding site" evidence="10">
    <location>
        <position position="188"/>
    </location>
    <ligand>
        <name>substrate</name>
    </ligand>
</feature>
<feature type="binding site" evidence="10">
    <location>
        <position position="199"/>
    </location>
    <ligand>
        <name>substrate</name>
    </ligand>
</feature>
<evidence type="ECO:0000256" key="9">
    <source>
        <dbReference type="ARBA" id="ARBA00023315"/>
    </source>
</evidence>
<evidence type="ECO:0000256" key="4">
    <source>
        <dbReference type="ARBA" id="ARBA00022490"/>
    </source>
</evidence>
<evidence type="ECO:0000256" key="1">
    <source>
        <dbReference type="ARBA" id="ARBA00004496"/>
    </source>
</evidence>
<feature type="site" description="Involved in the stabilization of negative charge on the oxyanion by the formation of the oxyanion hole" evidence="10">
    <location>
        <position position="125"/>
    </location>
</feature>
<evidence type="ECO:0000256" key="2">
    <source>
        <dbReference type="ARBA" id="ARBA00006774"/>
    </source>
</evidence>
<comment type="similarity">
    <text evidence="2 10">Belongs to the ArgJ family.</text>
</comment>
<keyword evidence="6 10" id="KW-0808">Transferase</keyword>
<protein>
    <recommendedName>
        <fullName evidence="10">Arginine biosynthesis bifunctional protein ArgJ</fullName>
    </recommendedName>
    <domain>
        <recommendedName>
            <fullName evidence="10">Glutamate N-acetyltransferase</fullName>
            <ecNumber evidence="10">2.3.1.35</ecNumber>
        </recommendedName>
        <alternativeName>
            <fullName evidence="10">Ornithine acetyltransferase</fullName>
            <shortName evidence="10">OATase</shortName>
        </alternativeName>
        <alternativeName>
            <fullName evidence="10">Ornithine transacetylase</fullName>
        </alternativeName>
    </domain>
    <domain>
        <recommendedName>
            <fullName evidence="10">Amino-acid acetyltransferase</fullName>
            <ecNumber evidence="10">2.3.1.1</ecNumber>
        </recommendedName>
        <alternativeName>
            <fullName evidence="10">N-acetylglutamate synthase</fullName>
            <shortName evidence="10">AGSase</shortName>
        </alternativeName>
    </domain>
    <component>
        <recommendedName>
            <fullName evidence="10">Arginine biosynthesis bifunctional protein ArgJ alpha chain</fullName>
        </recommendedName>
    </component>
    <component>
        <recommendedName>
            <fullName evidence="10">Arginine biosynthesis bifunctional protein ArgJ beta chain</fullName>
        </recommendedName>
    </component>
</protein>
<evidence type="ECO:0000256" key="10">
    <source>
        <dbReference type="HAMAP-Rule" id="MF_01106"/>
    </source>
</evidence>
<dbReference type="GO" id="GO:0006526">
    <property type="term" value="P:L-arginine biosynthetic process"/>
    <property type="evidence" value="ECO:0007669"/>
    <property type="project" value="UniProtKB-UniRule"/>
</dbReference>
<evidence type="ECO:0000256" key="8">
    <source>
        <dbReference type="ARBA" id="ARBA00023268"/>
    </source>
</evidence>
<dbReference type="GO" id="GO:0005737">
    <property type="term" value="C:cytoplasm"/>
    <property type="evidence" value="ECO:0007669"/>
    <property type="project" value="UniProtKB-SubCell"/>
</dbReference>
<proteinExistence type="inferred from homology"/>
<accession>A0A1H5YIP4</accession>
<feature type="site" description="Cleavage; by autolysis" evidence="10">
    <location>
        <begin position="198"/>
        <end position="199"/>
    </location>
</feature>
<comment type="subunit">
    <text evidence="3 10">Heterotetramer of two alpha and two beta chains.</text>
</comment>
<feature type="active site" description="Nucleophile" evidence="10">
    <location>
        <position position="199"/>
    </location>
</feature>
<dbReference type="NCBIfam" id="TIGR00120">
    <property type="entry name" value="ArgJ"/>
    <property type="match status" value="1"/>
</dbReference>
<feature type="binding site" evidence="10">
    <location>
        <position position="162"/>
    </location>
    <ligand>
        <name>substrate</name>
    </ligand>
</feature>
<comment type="catalytic activity">
    <reaction evidence="10">
        <text>L-glutamate + acetyl-CoA = N-acetyl-L-glutamate + CoA + H(+)</text>
        <dbReference type="Rhea" id="RHEA:24292"/>
        <dbReference type="ChEBI" id="CHEBI:15378"/>
        <dbReference type="ChEBI" id="CHEBI:29985"/>
        <dbReference type="ChEBI" id="CHEBI:44337"/>
        <dbReference type="ChEBI" id="CHEBI:57287"/>
        <dbReference type="ChEBI" id="CHEBI:57288"/>
        <dbReference type="EC" id="2.3.1.1"/>
    </reaction>
</comment>
<dbReference type="GO" id="GO:0004042">
    <property type="term" value="F:L-glutamate N-acetyltransferase activity"/>
    <property type="evidence" value="ECO:0007669"/>
    <property type="project" value="UniProtKB-UniRule"/>
</dbReference>
<dbReference type="CDD" id="cd02152">
    <property type="entry name" value="OAT"/>
    <property type="match status" value="1"/>
</dbReference>
<keyword evidence="9 10" id="KW-0012">Acyltransferase</keyword>
<comment type="pathway">
    <text evidence="10">Amino-acid biosynthesis; L-arginine biosynthesis; L-ornithine and N-acetyl-L-glutamate from L-glutamate and N(2)-acetyl-L-ornithine (cyclic): step 1/1.</text>
</comment>
<gene>
    <name evidence="10" type="primary">argJ</name>
    <name evidence="11" type="ORF">SAMN04488045_2098</name>
</gene>
<evidence type="ECO:0000256" key="5">
    <source>
        <dbReference type="ARBA" id="ARBA00022571"/>
    </source>
</evidence>
<dbReference type="GO" id="GO:0004358">
    <property type="term" value="F:L-glutamate N-acetyltransferase activity, acting on acetyl-L-ornithine as donor"/>
    <property type="evidence" value="ECO:0007669"/>
    <property type="project" value="UniProtKB-UniRule"/>
</dbReference>
<dbReference type="Pfam" id="PF01960">
    <property type="entry name" value="ArgJ"/>
    <property type="match status" value="1"/>
</dbReference>
<comment type="subcellular location">
    <subcellularLocation>
        <location evidence="1 10">Cytoplasm</location>
    </subcellularLocation>
</comment>
<dbReference type="FunFam" id="3.10.20.340:FF:000003">
    <property type="entry name" value="Arginine biosynthesis bifunctional protein ArgJ"/>
    <property type="match status" value="1"/>
</dbReference>
<keyword evidence="7 10" id="KW-0068">Autocatalytic cleavage</keyword>
<dbReference type="InterPro" id="IPR002813">
    <property type="entry name" value="Arg_biosynth_ArgJ"/>
</dbReference>
<dbReference type="NCBIfam" id="NF003802">
    <property type="entry name" value="PRK05388.1"/>
    <property type="match status" value="1"/>
</dbReference>
<comment type="pathway">
    <text evidence="10">Amino-acid biosynthesis; L-arginine biosynthesis; N(2)-acetyl-L-ornithine from L-glutamate: step 1/4.</text>
</comment>
<feature type="binding site" evidence="10">
    <location>
        <position position="404"/>
    </location>
    <ligand>
        <name>substrate</name>
    </ligand>
</feature>
<feature type="chain" id="PRO_5023209897" description="Arginine biosynthesis bifunctional protein ArgJ alpha chain" evidence="10">
    <location>
        <begin position="1"/>
        <end position="198"/>
    </location>
</feature>
<organism evidence="11 12">
    <name type="scientific">Thalassococcus halodurans</name>
    <dbReference type="NCBI Taxonomy" id="373675"/>
    <lineage>
        <taxon>Bacteria</taxon>
        <taxon>Pseudomonadati</taxon>
        <taxon>Pseudomonadota</taxon>
        <taxon>Alphaproteobacteria</taxon>
        <taxon>Rhodobacterales</taxon>
        <taxon>Roseobacteraceae</taxon>
        <taxon>Thalassococcus</taxon>
    </lineage>
</organism>
<dbReference type="Gene3D" id="3.60.70.12">
    <property type="entry name" value="L-amino peptidase D-ALA esterase/amidase"/>
    <property type="match status" value="1"/>
</dbReference>
<keyword evidence="5 10" id="KW-0055">Arginine biosynthesis</keyword>
<dbReference type="Proteomes" id="UP000236752">
    <property type="component" value="Unassembled WGS sequence"/>
</dbReference>
<feature type="site" description="Involved in the stabilization of negative charge on the oxyanion by the formation of the oxyanion hole" evidence="10">
    <location>
        <position position="126"/>
    </location>
</feature>
<dbReference type="UniPathway" id="UPA00068">
    <property type="reaction ID" value="UER00106"/>
</dbReference>
<dbReference type="PANTHER" id="PTHR23100">
    <property type="entry name" value="ARGININE BIOSYNTHESIS BIFUNCTIONAL PROTEIN ARGJ"/>
    <property type="match status" value="1"/>
</dbReference>
<dbReference type="InterPro" id="IPR042195">
    <property type="entry name" value="ArgJ_beta_C"/>
</dbReference>
<feature type="chain" id="PRO_5023209898" description="Arginine biosynthesis bifunctional protein ArgJ beta chain" evidence="10">
    <location>
        <begin position="199"/>
        <end position="409"/>
    </location>
</feature>
<feature type="binding site" evidence="10">
    <location>
        <position position="281"/>
    </location>
    <ligand>
        <name>substrate</name>
    </ligand>
</feature>
<dbReference type="OrthoDB" id="9804242at2"/>
<comment type="catalytic activity">
    <reaction evidence="10">
        <text>N(2)-acetyl-L-ornithine + L-glutamate = N-acetyl-L-glutamate + L-ornithine</text>
        <dbReference type="Rhea" id="RHEA:15349"/>
        <dbReference type="ChEBI" id="CHEBI:29985"/>
        <dbReference type="ChEBI" id="CHEBI:44337"/>
        <dbReference type="ChEBI" id="CHEBI:46911"/>
        <dbReference type="ChEBI" id="CHEBI:57805"/>
        <dbReference type="EC" id="2.3.1.35"/>
    </reaction>
</comment>
<dbReference type="EC" id="2.3.1.1" evidence="10"/>
<name>A0A1H5YIP4_9RHOB</name>
<evidence type="ECO:0000256" key="7">
    <source>
        <dbReference type="ARBA" id="ARBA00022813"/>
    </source>
</evidence>
<keyword evidence="10" id="KW-0028">Amino-acid biosynthesis</keyword>
<dbReference type="AlphaFoldDB" id="A0A1H5YIP4"/>
<dbReference type="InterPro" id="IPR016117">
    <property type="entry name" value="ArgJ-like_dom_sf"/>
</dbReference>
<feature type="binding site" evidence="10">
    <location>
        <position position="409"/>
    </location>
    <ligand>
        <name>substrate</name>
    </ligand>
</feature>
<evidence type="ECO:0000256" key="3">
    <source>
        <dbReference type="ARBA" id="ARBA00011475"/>
    </source>
</evidence>
<dbReference type="GO" id="GO:0006592">
    <property type="term" value="P:ornithine biosynthetic process"/>
    <property type="evidence" value="ECO:0007669"/>
    <property type="project" value="TreeGrafter"/>
</dbReference>
<evidence type="ECO:0000256" key="6">
    <source>
        <dbReference type="ARBA" id="ARBA00022679"/>
    </source>
</evidence>
<dbReference type="HAMAP" id="MF_01106">
    <property type="entry name" value="ArgJ"/>
    <property type="match status" value="1"/>
</dbReference>
<dbReference type="RefSeq" id="WP_103910439.1">
    <property type="nucleotide sequence ID" value="NZ_FNUZ01000003.1"/>
</dbReference>
<sequence length="409" mass="42483">MAKITTRSPLAPEKFPDLPAIAGVRFASTEAGVRYAGRKDVMLALLDPGSVMTGVFTRSATRSANVLDCQAKIGGDSDAGAAIIVNSGNSNAFTGRAGEGSVAAICEKVAEVTGLSADRVFTSSTGVIGERLPHDRITAKVEELAGKLSVDGIEDAAMAIMTTDTFPKGASQVVDLPGGTVKIAGIAKGSGMIAPDMATMLVYIFTDAKISRADLQTLVSRINDRSFNCITVDSDTSTSDTLLCGATGASGVEVTADTEAFATALEAVFMDLAHQVVRDGEGATKFVTVNVTGAANDQDARTHALAIANSPLVKTAIAGEDPNWGRVVMAIGKSGAAADRDLLSIRFGDVLVAEKGWVSPDYREEQGAAQMKQPEITLNVDIGLGEGKATVWTCDLTHGYISINADYRS</sequence>
<dbReference type="EC" id="2.3.1.35" evidence="10"/>
<comment type="function">
    <text evidence="10">Catalyzes two activities which are involved in the cyclic version of arginine biosynthesis: the synthesis of N-acetylglutamate from glutamate and acetyl-CoA as the acetyl donor, and of ornithine by transacetylation between N(2)-acetylornithine and glutamate.</text>
</comment>
<evidence type="ECO:0000313" key="11">
    <source>
        <dbReference type="EMBL" id="SEG23475.1"/>
    </source>
</evidence>
<keyword evidence="8 10" id="KW-0511">Multifunctional enzyme</keyword>